<evidence type="ECO:0000256" key="2">
    <source>
        <dbReference type="ARBA" id="ARBA00022723"/>
    </source>
</evidence>
<feature type="domain" description="BED-type" evidence="9">
    <location>
        <begin position="46"/>
        <end position="104"/>
    </location>
</feature>
<evidence type="ECO:0000256" key="6">
    <source>
        <dbReference type="ARBA" id="ARBA00023242"/>
    </source>
</evidence>
<evidence type="ECO:0000256" key="8">
    <source>
        <dbReference type="SAM" id="MobiDB-lite"/>
    </source>
</evidence>
<dbReference type="InterPro" id="IPR003656">
    <property type="entry name" value="Znf_BED"/>
</dbReference>
<keyword evidence="11" id="KW-1185">Reference proteome</keyword>
<feature type="compositionally biased region" description="Pro residues" evidence="8">
    <location>
        <begin position="16"/>
        <end position="37"/>
    </location>
</feature>
<dbReference type="GO" id="GO:0046983">
    <property type="term" value="F:protein dimerization activity"/>
    <property type="evidence" value="ECO:0007669"/>
    <property type="project" value="InterPro"/>
</dbReference>
<evidence type="ECO:0000256" key="4">
    <source>
        <dbReference type="ARBA" id="ARBA00022833"/>
    </source>
</evidence>
<dbReference type="PANTHER" id="PTHR32166">
    <property type="entry name" value="OSJNBA0013A04.12 PROTEIN"/>
    <property type="match status" value="1"/>
</dbReference>
<proteinExistence type="predicted"/>
<gene>
    <name evidence="10" type="ORF">ZOSMA_121G00400</name>
</gene>
<evidence type="ECO:0000256" key="5">
    <source>
        <dbReference type="ARBA" id="ARBA00023125"/>
    </source>
</evidence>
<evidence type="ECO:0000256" key="7">
    <source>
        <dbReference type="PROSITE-ProRule" id="PRU00027"/>
    </source>
</evidence>
<keyword evidence="3 7" id="KW-0863">Zinc-finger</keyword>
<dbReference type="PANTHER" id="PTHR32166:SF88">
    <property type="entry name" value="HAT TRANSPOSON SUPERFAMILY"/>
    <property type="match status" value="1"/>
</dbReference>
<protein>
    <submittedName>
        <fullName evidence="10">HAT family dimerization domain containing protein, expressed</fullName>
    </submittedName>
</protein>
<dbReference type="OMA" id="HNLQSMV"/>
<evidence type="ECO:0000256" key="3">
    <source>
        <dbReference type="ARBA" id="ARBA00022771"/>
    </source>
</evidence>
<organism evidence="10 11">
    <name type="scientific">Zostera marina</name>
    <name type="common">Eelgrass</name>
    <dbReference type="NCBI Taxonomy" id="29655"/>
    <lineage>
        <taxon>Eukaryota</taxon>
        <taxon>Viridiplantae</taxon>
        <taxon>Streptophyta</taxon>
        <taxon>Embryophyta</taxon>
        <taxon>Tracheophyta</taxon>
        <taxon>Spermatophyta</taxon>
        <taxon>Magnoliopsida</taxon>
        <taxon>Liliopsida</taxon>
        <taxon>Zosteraceae</taxon>
        <taxon>Zostera</taxon>
    </lineage>
</organism>
<dbReference type="InterPro" id="IPR007021">
    <property type="entry name" value="DUF659"/>
</dbReference>
<dbReference type="Pfam" id="PF04937">
    <property type="entry name" value="DUF659"/>
    <property type="match status" value="1"/>
</dbReference>
<reference evidence="11" key="1">
    <citation type="journal article" date="2016" name="Nature">
        <title>The genome of the seagrass Zostera marina reveals angiosperm adaptation to the sea.</title>
        <authorList>
            <person name="Olsen J.L."/>
            <person name="Rouze P."/>
            <person name="Verhelst B."/>
            <person name="Lin Y.-C."/>
            <person name="Bayer T."/>
            <person name="Collen J."/>
            <person name="Dattolo E."/>
            <person name="De Paoli E."/>
            <person name="Dittami S."/>
            <person name="Maumus F."/>
            <person name="Michel G."/>
            <person name="Kersting A."/>
            <person name="Lauritano C."/>
            <person name="Lohaus R."/>
            <person name="Toepel M."/>
            <person name="Tonon T."/>
            <person name="Vanneste K."/>
            <person name="Amirebrahimi M."/>
            <person name="Brakel J."/>
            <person name="Bostroem C."/>
            <person name="Chovatia M."/>
            <person name="Grimwood J."/>
            <person name="Jenkins J.W."/>
            <person name="Jueterbock A."/>
            <person name="Mraz A."/>
            <person name="Stam W.T."/>
            <person name="Tice H."/>
            <person name="Bornberg-Bauer E."/>
            <person name="Green P.J."/>
            <person name="Pearson G.A."/>
            <person name="Procaccini G."/>
            <person name="Duarte C.M."/>
            <person name="Schmutz J."/>
            <person name="Reusch T.B.H."/>
            <person name="Van de Peer Y."/>
        </authorList>
    </citation>
    <scope>NUCLEOTIDE SEQUENCE [LARGE SCALE GENOMIC DNA]</scope>
    <source>
        <strain evidence="11">cv. Finnish</strain>
    </source>
</reference>
<feature type="region of interest" description="Disordered" evidence="8">
    <location>
        <begin position="1"/>
        <end position="37"/>
    </location>
</feature>
<dbReference type="GO" id="GO:0005634">
    <property type="term" value="C:nucleus"/>
    <property type="evidence" value="ECO:0007669"/>
    <property type="project" value="UniProtKB-SubCell"/>
</dbReference>
<dbReference type="SUPFAM" id="SSF53098">
    <property type="entry name" value="Ribonuclease H-like"/>
    <property type="match status" value="1"/>
</dbReference>
<evidence type="ECO:0000256" key="1">
    <source>
        <dbReference type="ARBA" id="ARBA00004123"/>
    </source>
</evidence>
<dbReference type="PROSITE" id="PS50808">
    <property type="entry name" value="ZF_BED"/>
    <property type="match status" value="1"/>
</dbReference>
<dbReference type="Pfam" id="PF05699">
    <property type="entry name" value="Dimer_Tnp_hAT"/>
    <property type="match status" value="1"/>
</dbReference>
<dbReference type="GO" id="GO:0008270">
    <property type="term" value="F:zinc ion binding"/>
    <property type="evidence" value="ECO:0007669"/>
    <property type="project" value="UniProtKB-KW"/>
</dbReference>
<comment type="subcellular location">
    <subcellularLocation>
        <location evidence="1">Nucleus</location>
    </subcellularLocation>
</comment>
<keyword evidence="5" id="KW-0238">DNA-binding</keyword>
<dbReference type="GO" id="GO:0003677">
    <property type="term" value="F:DNA binding"/>
    <property type="evidence" value="ECO:0007669"/>
    <property type="project" value="UniProtKB-KW"/>
</dbReference>
<dbReference type="InterPro" id="IPR012337">
    <property type="entry name" value="RNaseH-like_sf"/>
</dbReference>
<sequence>MTIGIPSSSSLRSIPPRAPQPPPPTLPPSLLRPPSPPEVIIPVSSQKHDPAWKHCFMVKKGEKTHLKCMYCLKVFYGGGIHRIKEHLACQKGNASSCSKVPIEVQDAMTHSLESVVVRKKKKQRLAEEVKKINPVTSAGTSSQFDPTISSINSHLLAITSPIDAIGSENEGFGSAKISERGKKKKAKCSSAQLLLSAPDAMLEKDRIHKSIGCFLYETGIPLSVANSIHYQRMFNVFGSVSPYTPPSYTDLRGCILKNSFEEIRQMLERFKSTSWVRTGCSLLADEWMTSGTDRILINFMVYCQQDTMFVKCVDATQIVTSPDALYELLKHMVEEIGVSNIVQVITNNTETHIVAGRRLTDVYPTLFWSPCSTRCIDAILDDLAKLDHVSQILEQAKSITGFIYNHAMVLNMMKTYTGGRNLVLASTSRSLTNFKTLSNLVKLKDCLMVMVSSADWLNSWYSKEHVGILLTGLICNHTFWSSAASIVRITNPLIHALKIAESDSRPAMGYVYMSLLLAKEFIRRECKKKKRFYMPYWNIIDWRWEKDGNNHCPLHMAGCFLNPQFFYRIRGDMPNEILSGMLDCIERLVPDVNVQDKINKELGLYKNAEGDFGRKMAVRARNTLLPAEWWSTYGGACPNLSRLALRILNQTCSANGCDRTQILFEQVHTQRMNSLEHQRLTDLIFVQYNLRLQQKKHCKMKTIDPMSIDNMDVVEDWVTEKSDLYSSEGNEKCSNWMQLVQPVANFDDDEDDNDLFSIGLDEEGILHPDNDDDDEDDDDDEGDVSPSYFGNH</sequence>
<keyword evidence="6" id="KW-0539">Nucleus</keyword>
<dbReference type="STRING" id="29655.A0A0K9Q0M3"/>
<evidence type="ECO:0000313" key="11">
    <source>
        <dbReference type="Proteomes" id="UP000036987"/>
    </source>
</evidence>
<evidence type="ECO:0000313" key="10">
    <source>
        <dbReference type="EMBL" id="KMZ74866.1"/>
    </source>
</evidence>
<accession>A0A0K9Q0M3</accession>
<dbReference type="AlphaFoldDB" id="A0A0K9Q0M3"/>
<dbReference type="OrthoDB" id="645489at2759"/>
<keyword evidence="2" id="KW-0479">Metal-binding</keyword>
<feature type="compositionally biased region" description="Acidic residues" evidence="8">
    <location>
        <begin position="770"/>
        <end position="783"/>
    </location>
</feature>
<dbReference type="EMBL" id="LFYR01000235">
    <property type="protein sequence ID" value="KMZ74866.1"/>
    <property type="molecule type" value="Genomic_DNA"/>
</dbReference>
<comment type="caution">
    <text evidence="10">The sequence shown here is derived from an EMBL/GenBank/DDBJ whole genome shotgun (WGS) entry which is preliminary data.</text>
</comment>
<feature type="region of interest" description="Disordered" evidence="8">
    <location>
        <begin position="751"/>
        <end position="792"/>
    </location>
</feature>
<evidence type="ECO:0000259" key="9">
    <source>
        <dbReference type="PROSITE" id="PS50808"/>
    </source>
</evidence>
<name>A0A0K9Q0M3_ZOSMR</name>
<dbReference type="Proteomes" id="UP000036987">
    <property type="component" value="Unassembled WGS sequence"/>
</dbReference>
<feature type="compositionally biased region" description="Low complexity" evidence="8">
    <location>
        <begin position="1"/>
        <end position="15"/>
    </location>
</feature>
<keyword evidence="4" id="KW-0862">Zinc</keyword>
<dbReference type="InterPro" id="IPR008906">
    <property type="entry name" value="HATC_C_dom"/>
</dbReference>